<proteinExistence type="predicted"/>
<reference evidence="5 6" key="2">
    <citation type="submission" date="2007-09" db="EMBL/GenBank/DDBJ databases">
        <title>Draft genome sequence of Clostridium bolteae (ATCC BAA-613).</title>
        <authorList>
            <person name="Sudarsanam P."/>
            <person name="Ley R."/>
            <person name="Guruge J."/>
            <person name="Turnbaugh P.J."/>
            <person name="Mahowald M."/>
            <person name="Liep D."/>
            <person name="Gordon J."/>
        </authorList>
    </citation>
    <scope>NUCLEOTIDE SEQUENCE [LARGE SCALE GENOMIC DNA]</scope>
    <source>
        <strain evidence="6">ATCC BAA-613 / DSM 15670 / CCUG 46953 / JCM 12243 / WAL 16351</strain>
    </source>
</reference>
<evidence type="ECO:0000256" key="1">
    <source>
        <dbReference type="ARBA" id="ARBA00018672"/>
    </source>
</evidence>
<keyword evidence="3" id="KW-0597">Phosphoprotein</keyword>
<dbReference type="HOGENOM" id="CLU_000445_14_2_9"/>
<feature type="modified residue" description="4-aspartylphosphate" evidence="3">
    <location>
        <position position="74"/>
    </location>
</feature>
<dbReference type="Pfam" id="PF04397">
    <property type="entry name" value="LytTR"/>
    <property type="match status" value="1"/>
</dbReference>
<dbReference type="PROSITE" id="PS50110">
    <property type="entry name" value="RESPONSE_REGULATORY"/>
    <property type="match status" value="1"/>
</dbReference>
<dbReference type="Gene3D" id="3.40.50.2300">
    <property type="match status" value="1"/>
</dbReference>
<feature type="domain" description="Response regulatory" evidence="4">
    <location>
        <begin position="17"/>
        <end position="137"/>
    </location>
</feature>
<evidence type="ECO:0000256" key="2">
    <source>
        <dbReference type="ARBA" id="ARBA00024867"/>
    </source>
</evidence>
<comment type="caution">
    <text evidence="5">The sequence shown here is derived from an EMBL/GenBank/DDBJ whole genome shotgun (WGS) entry which is preliminary data.</text>
</comment>
<evidence type="ECO:0000313" key="6">
    <source>
        <dbReference type="Proteomes" id="UP000005396"/>
    </source>
</evidence>
<evidence type="ECO:0000256" key="3">
    <source>
        <dbReference type="PROSITE-ProRule" id="PRU00169"/>
    </source>
</evidence>
<dbReference type="Pfam" id="PF00072">
    <property type="entry name" value="Response_reg"/>
    <property type="match status" value="1"/>
</dbReference>
<evidence type="ECO:0000259" key="4">
    <source>
        <dbReference type="PROSITE" id="PS50110"/>
    </source>
</evidence>
<dbReference type="SMART" id="SM00850">
    <property type="entry name" value="LytTR"/>
    <property type="match status" value="1"/>
</dbReference>
<dbReference type="Gene3D" id="2.40.50.1020">
    <property type="entry name" value="LytTr DNA-binding domain"/>
    <property type="match status" value="1"/>
</dbReference>
<organism evidence="5 6">
    <name type="scientific">Enterocloster bolteae (strain ATCC BAA-613 / DSM 15670 / CCUG 46953 / JCM 12243 / WAL 16351)</name>
    <name type="common">Clostridium bolteae</name>
    <dbReference type="NCBI Taxonomy" id="411902"/>
    <lineage>
        <taxon>Bacteria</taxon>
        <taxon>Bacillati</taxon>
        <taxon>Bacillota</taxon>
        <taxon>Clostridia</taxon>
        <taxon>Lachnospirales</taxon>
        <taxon>Lachnospiraceae</taxon>
        <taxon>Enterocloster</taxon>
    </lineage>
</organism>
<dbReference type="PANTHER" id="PTHR37299:SF1">
    <property type="entry name" value="STAGE 0 SPORULATION PROTEIN A HOMOLOG"/>
    <property type="match status" value="1"/>
</dbReference>
<comment type="function">
    <text evidence="2">May play the central regulatory role in sporulation. It may be an element of the effector pathway responsible for the activation of sporulation genes in response to nutritional stress. Spo0A may act in concert with spo0H (a sigma factor) to control the expression of some genes that are critical to the sporulation process.</text>
</comment>
<gene>
    <name evidence="5" type="ORF">CLOBOL_01514</name>
</gene>
<dbReference type="PaxDb" id="411902-CLOBOL_01514"/>
<dbReference type="PANTHER" id="PTHR37299">
    <property type="entry name" value="TRANSCRIPTIONAL REGULATOR-RELATED"/>
    <property type="match status" value="1"/>
</dbReference>
<dbReference type="eggNOG" id="COG3279">
    <property type="taxonomic scope" value="Bacteria"/>
</dbReference>
<dbReference type="InterPro" id="IPR046947">
    <property type="entry name" value="LytR-like"/>
</dbReference>
<evidence type="ECO:0000313" key="5">
    <source>
        <dbReference type="EMBL" id="EDP18160.1"/>
    </source>
</evidence>
<dbReference type="InterPro" id="IPR001789">
    <property type="entry name" value="Sig_transdc_resp-reg_receiver"/>
</dbReference>
<name>A8RL60_ENTBW</name>
<dbReference type="EMBL" id="ABCC02000017">
    <property type="protein sequence ID" value="EDP18160.1"/>
    <property type="molecule type" value="Genomic_DNA"/>
</dbReference>
<protein>
    <recommendedName>
        <fullName evidence="1">Stage 0 sporulation protein A homolog</fullName>
    </recommendedName>
</protein>
<sequence>MKSGKHFLPVRGEDFMQVAIIDDLAVCRQEIKEYLLRYIRENYQGEEPELDEFESGTRFLDAFRPQVYDVIFIDQYMEGMSGMDTAREIRRVDEEAALIFVTTSCDHAVDSYGVRACGYLIKPFTYEAFGETMRLARLEKIMNARFIALGDDRILLKEILWCDRDGHYVQIHTDMRGVLRYRVTIAFLEAVLSAYPQFLPCYRGLIINMDRVRRMEELEFLMDTGERVPFRKRDHKEIKSRFSQYMFRRARGEDLL</sequence>
<dbReference type="SUPFAM" id="SSF52172">
    <property type="entry name" value="CheY-like"/>
    <property type="match status" value="1"/>
</dbReference>
<accession>A8RL60</accession>
<dbReference type="SMART" id="SM00448">
    <property type="entry name" value="REC"/>
    <property type="match status" value="1"/>
</dbReference>
<dbReference type="InterPro" id="IPR011006">
    <property type="entry name" value="CheY-like_superfamily"/>
</dbReference>
<dbReference type="AlphaFoldDB" id="A8RL60"/>
<dbReference type="InterPro" id="IPR007492">
    <property type="entry name" value="LytTR_DNA-bd_dom"/>
</dbReference>
<dbReference type="GO" id="GO:0003677">
    <property type="term" value="F:DNA binding"/>
    <property type="evidence" value="ECO:0007669"/>
    <property type="project" value="InterPro"/>
</dbReference>
<dbReference type="GO" id="GO:0000156">
    <property type="term" value="F:phosphorelay response regulator activity"/>
    <property type="evidence" value="ECO:0007669"/>
    <property type="project" value="InterPro"/>
</dbReference>
<reference evidence="5 6" key="1">
    <citation type="submission" date="2007-08" db="EMBL/GenBank/DDBJ databases">
        <authorList>
            <person name="Fulton L."/>
            <person name="Clifton S."/>
            <person name="Fulton B."/>
            <person name="Xu J."/>
            <person name="Minx P."/>
            <person name="Pepin K.H."/>
            <person name="Johnson M."/>
            <person name="Thiruvilangam P."/>
            <person name="Bhonagiri V."/>
            <person name="Nash W.E."/>
            <person name="Mardis E.R."/>
            <person name="Wilson R.K."/>
        </authorList>
    </citation>
    <scope>NUCLEOTIDE SEQUENCE [LARGE SCALE GENOMIC DNA]</scope>
    <source>
        <strain evidence="6">ATCC BAA-613 / DSM 15670 / CCUG 46953 / JCM 12243 / WAL 16351</strain>
    </source>
</reference>
<dbReference type="Proteomes" id="UP000005396">
    <property type="component" value="Unassembled WGS sequence"/>
</dbReference>